<dbReference type="AlphaFoldDB" id="A0A264W4X4"/>
<sequence>MLSIQSTPYSTGATVSGDIWDLDAFLTAAFDLLGEENAFYDYESTHRRLTKTLLCIAAARKGKEDVMVVANGARRDLLKDRDMITPERNVYFGCKILWPELLFTAFGLNDFIRLAGEDIKHPHLHVYSMEVRLFQAKVIEALESVLPEEDFTDVKQALLSPQRSTEDYATQYVDMLAVSFLKVPKEERKVILPKLARSIVVGGPDYEGFKQKVIAEANKTKSAVHDIQLTVDYPKNEDIEW</sequence>
<gene>
    <name evidence="1" type="ORF">CF394_05560</name>
</gene>
<dbReference type="Pfam" id="PF21845">
    <property type="entry name" value="DUF6904"/>
    <property type="match status" value="1"/>
</dbReference>
<evidence type="ECO:0000313" key="2">
    <source>
        <dbReference type="Proteomes" id="UP000217065"/>
    </source>
</evidence>
<dbReference type="OrthoDB" id="1999450at2"/>
<dbReference type="Proteomes" id="UP000217065">
    <property type="component" value="Unassembled WGS sequence"/>
</dbReference>
<name>A0A264W4X4_9BACL</name>
<keyword evidence="2" id="KW-1185">Reference proteome</keyword>
<dbReference type="RefSeq" id="WP_094942247.1">
    <property type="nucleotide sequence ID" value="NZ_NOKQ01000194.1"/>
</dbReference>
<dbReference type="EMBL" id="NOKQ01000194">
    <property type="protein sequence ID" value="OZS78591.1"/>
    <property type="molecule type" value="Genomic_DNA"/>
</dbReference>
<comment type="caution">
    <text evidence="1">The sequence shown here is derived from an EMBL/GenBank/DDBJ whole genome shotgun (WGS) entry which is preliminary data.</text>
</comment>
<proteinExistence type="predicted"/>
<accession>A0A264W4X4</accession>
<dbReference type="InterPro" id="IPR054199">
    <property type="entry name" value="DUF6904"/>
</dbReference>
<reference evidence="1 2" key="1">
    <citation type="submission" date="2017-07" db="EMBL/GenBank/DDBJ databases">
        <title>Tetzosporium hominis gen.nov. sp.nov.</title>
        <authorList>
            <person name="Tetz G."/>
            <person name="Tetz V."/>
        </authorList>
    </citation>
    <scope>NUCLEOTIDE SEQUENCE [LARGE SCALE GENOMIC DNA]</scope>
    <source>
        <strain evidence="1 2">VT-49</strain>
    </source>
</reference>
<organism evidence="1 2">
    <name type="scientific">Tetzosporium hominis</name>
    <dbReference type="NCBI Taxonomy" id="2020506"/>
    <lineage>
        <taxon>Bacteria</taxon>
        <taxon>Bacillati</taxon>
        <taxon>Bacillota</taxon>
        <taxon>Bacilli</taxon>
        <taxon>Bacillales</taxon>
        <taxon>Caryophanaceae</taxon>
        <taxon>Tetzosporium</taxon>
    </lineage>
</organism>
<evidence type="ECO:0000313" key="1">
    <source>
        <dbReference type="EMBL" id="OZS78591.1"/>
    </source>
</evidence>
<protein>
    <submittedName>
        <fullName evidence="1">Uncharacterized protein</fullName>
    </submittedName>
</protein>